<gene>
    <name evidence="15" type="primary">thrC</name>
    <name evidence="15" type="ORF">L21SP4_00832</name>
</gene>
<comment type="catalytic activity">
    <reaction evidence="10">
        <text>O-phospho-L-homoserine + H2O = L-threonine + phosphate</text>
        <dbReference type="Rhea" id="RHEA:10840"/>
        <dbReference type="ChEBI" id="CHEBI:15377"/>
        <dbReference type="ChEBI" id="CHEBI:43474"/>
        <dbReference type="ChEBI" id="CHEBI:57590"/>
        <dbReference type="ChEBI" id="CHEBI:57926"/>
        <dbReference type="EC" id="4.2.3.1"/>
    </reaction>
</comment>
<name>A0A0G3EH09_9BACT</name>
<dbReference type="CDD" id="cd01560">
    <property type="entry name" value="Thr-synth_2"/>
    <property type="match status" value="1"/>
</dbReference>
<dbReference type="EC" id="4.2.3.1" evidence="4 11"/>
<keyword evidence="6" id="KW-0028">Amino-acid biosynthesis</keyword>
<dbReference type="GO" id="GO:0030170">
    <property type="term" value="F:pyridoxal phosphate binding"/>
    <property type="evidence" value="ECO:0007669"/>
    <property type="project" value="InterPro"/>
</dbReference>
<keyword evidence="9 15" id="KW-0456">Lyase</keyword>
<reference evidence="15 16" key="2">
    <citation type="journal article" date="2016" name="ISME J.">
        <title>Characterization of the first cultured representative of Verrucomicrobia subdivision 5 indicates the proposal of a novel phylum.</title>
        <authorList>
            <person name="Spring S."/>
            <person name="Bunk B."/>
            <person name="Sproer C."/>
            <person name="Schumann P."/>
            <person name="Rohde M."/>
            <person name="Tindall B.J."/>
            <person name="Klenk H.P."/>
        </authorList>
    </citation>
    <scope>NUCLEOTIDE SEQUENCE [LARGE SCALE GENOMIC DNA]</scope>
    <source>
        <strain evidence="15 16">L21-Fru-AB</strain>
    </source>
</reference>
<dbReference type="Gene3D" id="3.40.50.1100">
    <property type="match status" value="2"/>
</dbReference>
<evidence type="ECO:0000256" key="11">
    <source>
        <dbReference type="NCBIfam" id="TIGR00260"/>
    </source>
</evidence>
<evidence type="ECO:0000256" key="4">
    <source>
        <dbReference type="ARBA" id="ARBA00013028"/>
    </source>
</evidence>
<dbReference type="InterPro" id="IPR051166">
    <property type="entry name" value="Threonine_Synthase"/>
</dbReference>
<dbReference type="GO" id="GO:0009088">
    <property type="term" value="P:threonine biosynthetic process"/>
    <property type="evidence" value="ECO:0007669"/>
    <property type="project" value="UniProtKB-UniRule"/>
</dbReference>
<evidence type="ECO:0000259" key="13">
    <source>
        <dbReference type="Pfam" id="PF00291"/>
    </source>
</evidence>
<evidence type="ECO:0000256" key="9">
    <source>
        <dbReference type="ARBA" id="ARBA00023239"/>
    </source>
</evidence>
<dbReference type="InterPro" id="IPR000634">
    <property type="entry name" value="Ser/Thr_deHydtase_PyrdxlP-BS"/>
</dbReference>
<dbReference type="Proteomes" id="UP000035268">
    <property type="component" value="Chromosome"/>
</dbReference>
<evidence type="ECO:0000259" key="14">
    <source>
        <dbReference type="Pfam" id="PF14821"/>
    </source>
</evidence>
<evidence type="ECO:0000256" key="1">
    <source>
        <dbReference type="ARBA" id="ARBA00001933"/>
    </source>
</evidence>
<evidence type="ECO:0000256" key="7">
    <source>
        <dbReference type="ARBA" id="ARBA00022697"/>
    </source>
</evidence>
<keyword evidence="16" id="KW-1185">Reference proteome</keyword>
<dbReference type="InterPro" id="IPR029144">
    <property type="entry name" value="Thr_synth_N"/>
</dbReference>
<feature type="domain" description="Threonine synthase N-terminal" evidence="14">
    <location>
        <begin position="2"/>
        <end position="77"/>
    </location>
</feature>
<comment type="pathway">
    <text evidence="2">Amino-acid biosynthesis; L-threonine biosynthesis; L-threonine from L-aspartate: step 5/5.</text>
</comment>
<dbReference type="SUPFAM" id="SSF53686">
    <property type="entry name" value="Tryptophan synthase beta subunit-like PLP-dependent enzymes"/>
    <property type="match status" value="1"/>
</dbReference>
<reference evidence="16" key="1">
    <citation type="submission" date="2015-02" db="EMBL/GenBank/DDBJ databases">
        <title>Description and complete genome sequence of the first cultured representative of the subdivision 5 of the Verrucomicrobia phylum.</title>
        <authorList>
            <person name="Spring S."/>
            <person name="Bunk B."/>
            <person name="Sproer C."/>
            <person name="Klenk H.-P."/>
        </authorList>
    </citation>
    <scope>NUCLEOTIDE SEQUENCE [LARGE SCALE GENOMIC DNA]</scope>
    <source>
        <strain evidence="16">L21-Fru-AB</strain>
    </source>
</reference>
<dbReference type="PROSITE" id="PS00165">
    <property type="entry name" value="DEHYDRATASE_SER_THR"/>
    <property type="match status" value="1"/>
</dbReference>
<feature type="modified residue" description="N6-(pyridoxal phosphate)lysine" evidence="12">
    <location>
        <position position="108"/>
    </location>
</feature>
<dbReference type="STRING" id="1307763.L21SP4_00832"/>
<dbReference type="InterPro" id="IPR001926">
    <property type="entry name" value="TrpB-like_PALP"/>
</dbReference>
<protein>
    <recommendedName>
        <fullName evidence="5 11">Threonine synthase</fullName>
        <ecNumber evidence="4 11">4.2.3.1</ecNumber>
    </recommendedName>
</protein>
<dbReference type="Pfam" id="PF00291">
    <property type="entry name" value="PALP"/>
    <property type="match status" value="1"/>
</dbReference>
<dbReference type="PATRIC" id="fig|1609981.3.peg.868"/>
<dbReference type="GO" id="GO:0004795">
    <property type="term" value="F:threonine synthase activity"/>
    <property type="evidence" value="ECO:0007669"/>
    <property type="project" value="UniProtKB-UniRule"/>
</dbReference>
<evidence type="ECO:0000256" key="2">
    <source>
        <dbReference type="ARBA" id="ARBA00004979"/>
    </source>
</evidence>
<dbReference type="EMBL" id="CP010904">
    <property type="protein sequence ID" value="AKJ64095.1"/>
    <property type="molecule type" value="Genomic_DNA"/>
</dbReference>
<dbReference type="InterPro" id="IPR036052">
    <property type="entry name" value="TrpB-like_PALP_sf"/>
</dbReference>
<evidence type="ECO:0000313" key="16">
    <source>
        <dbReference type="Proteomes" id="UP000035268"/>
    </source>
</evidence>
<organism evidence="15 16">
    <name type="scientific">Kiritimatiella glycovorans</name>
    <dbReference type="NCBI Taxonomy" id="1307763"/>
    <lineage>
        <taxon>Bacteria</taxon>
        <taxon>Pseudomonadati</taxon>
        <taxon>Kiritimatiellota</taxon>
        <taxon>Kiritimatiellia</taxon>
        <taxon>Kiritimatiellales</taxon>
        <taxon>Kiritimatiellaceae</taxon>
        <taxon>Kiritimatiella</taxon>
    </lineage>
</organism>
<dbReference type="RefSeq" id="WP_052881461.1">
    <property type="nucleotide sequence ID" value="NZ_CP010904.1"/>
</dbReference>
<evidence type="ECO:0000256" key="3">
    <source>
        <dbReference type="ARBA" id="ARBA00005517"/>
    </source>
</evidence>
<dbReference type="InterPro" id="IPR037158">
    <property type="entry name" value="Thr_synth_N_sf"/>
</dbReference>
<evidence type="ECO:0000256" key="5">
    <source>
        <dbReference type="ARBA" id="ARBA00018679"/>
    </source>
</evidence>
<dbReference type="AlphaFoldDB" id="A0A0G3EH09"/>
<dbReference type="Pfam" id="PF14821">
    <property type="entry name" value="Thr_synth_N"/>
    <property type="match status" value="1"/>
</dbReference>
<dbReference type="Pfam" id="PF24857">
    <property type="entry name" value="THR4_C"/>
    <property type="match status" value="1"/>
</dbReference>
<evidence type="ECO:0000313" key="15">
    <source>
        <dbReference type="EMBL" id="AKJ64095.1"/>
    </source>
</evidence>
<dbReference type="InterPro" id="IPR004450">
    <property type="entry name" value="Thr_synthase-like"/>
</dbReference>
<dbReference type="UniPathway" id="UPA00050">
    <property type="reaction ID" value="UER00065"/>
</dbReference>
<dbReference type="Gene3D" id="3.90.1380.10">
    <property type="entry name" value="Threonine synthase, N-terminal domain"/>
    <property type="match status" value="1"/>
</dbReference>
<evidence type="ECO:0000256" key="10">
    <source>
        <dbReference type="ARBA" id="ARBA00049144"/>
    </source>
</evidence>
<dbReference type="KEGG" id="vbl:L21SP4_00832"/>
<dbReference type="OrthoDB" id="9763107at2"/>
<comment type="cofactor">
    <cofactor evidence="1 12">
        <name>pyridoxal 5'-phosphate</name>
        <dbReference type="ChEBI" id="CHEBI:597326"/>
    </cofactor>
</comment>
<accession>A0A0G3EH09</accession>
<feature type="domain" description="Tryptophan synthase beta chain-like PALP" evidence="13">
    <location>
        <begin position="93"/>
        <end position="321"/>
    </location>
</feature>
<keyword evidence="8 12" id="KW-0663">Pyridoxal phosphate</keyword>
<sequence length="468" mass="51856">MNYLSTRGGMAPVGFGDAVLMGLASDGGLLLPEAIPEVRDRLEAWRGLDYASLAFEVMRLFADVPDDDLRRMVDRSYAVFRDPEVAPVKPVGPLWIMELFHGPTLAFKDVALQFLGHLFEYLLEQRGGRLNILGATSGDTGSAAIYGVRGKKDIRIFIMHPRGRVSPVQERQMTSVLDGNVFNLAVEGSFDDCQHILKSIFGDVEFKQRHALGAVNSVNWARVMAQIVYYFYGAFRVMDSTGAGRVRFSVPTGNFGDILAGYLAWKMGLPVDRLVLATNENDILAQFFTRGVYRRGEVHATLSPSMDIQVASNFERYLYYRSGEDPRKVRHLMETFRRTGGISVAADASGRIDPVFAAGRGSRELTLAVIRRYREDYDYLADPHTAVGIGVAEDFCDPEAPMICLATAHPAKFPDAIREATGEEAQHAILDRCLNAETRTERMPADEQAVRAFIADHALEAGSETESE</sequence>
<dbReference type="PANTHER" id="PTHR42690:SF1">
    <property type="entry name" value="THREONINE SYNTHASE-LIKE 2"/>
    <property type="match status" value="1"/>
</dbReference>
<keyword evidence="7" id="KW-0791">Threonine biosynthesis</keyword>
<evidence type="ECO:0000256" key="6">
    <source>
        <dbReference type="ARBA" id="ARBA00022605"/>
    </source>
</evidence>
<comment type="similarity">
    <text evidence="3">Belongs to the threonine synthase family.</text>
</comment>
<evidence type="ECO:0000256" key="12">
    <source>
        <dbReference type="PIRSR" id="PIRSR604450-51"/>
    </source>
</evidence>
<evidence type="ECO:0000256" key="8">
    <source>
        <dbReference type="ARBA" id="ARBA00022898"/>
    </source>
</evidence>
<dbReference type="NCBIfam" id="TIGR00260">
    <property type="entry name" value="thrC"/>
    <property type="match status" value="1"/>
</dbReference>
<proteinExistence type="inferred from homology"/>
<dbReference type="PANTHER" id="PTHR42690">
    <property type="entry name" value="THREONINE SYNTHASE FAMILY MEMBER"/>
    <property type="match status" value="1"/>
</dbReference>